<dbReference type="SUPFAM" id="SSF52499">
    <property type="entry name" value="Isochorismatase-like hydrolases"/>
    <property type="match status" value="1"/>
</dbReference>
<dbReference type="EMBL" id="SJPU01000002">
    <property type="protein sequence ID" value="TWU15658.1"/>
    <property type="molecule type" value="Genomic_DNA"/>
</dbReference>
<dbReference type="EC" id="3.3.2.1" evidence="3"/>
<evidence type="ECO:0000256" key="1">
    <source>
        <dbReference type="ARBA" id="ARBA00022801"/>
    </source>
</evidence>
<sequence length="199" mass="22560">MAEQREDRSLHGSVPDQSDVALLIIDVINDLEFDDGDKLLQFALPMAERLAELRQRFRDTGLPVVYANDNFGRWRSDFRVQVDHCLNEGVRGKPIVELLRPHDDDYFVLKPKHSAFYATTLDVLLEHLQVRSLVITGVAADICVLFTANDAYMRDFDIVIPSDCVAANTRQQSDVALQLMHRVLKADIRPSSQLLRSIG</sequence>
<dbReference type="PANTHER" id="PTHR43540:SF6">
    <property type="entry name" value="ISOCHORISMATASE-LIKE DOMAIN-CONTAINING PROTEIN"/>
    <property type="match status" value="1"/>
</dbReference>
<evidence type="ECO:0000313" key="4">
    <source>
        <dbReference type="Proteomes" id="UP000319908"/>
    </source>
</evidence>
<dbReference type="InterPro" id="IPR050272">
    <property type="entry name" value="Isochorismatase-like_hydrls"/>
</dbReference>
<reference evidence="3 4" key="1">
    <citation type="journal article" date="2020" name="Antonie Van Leeuwenhoek">
        <title>Rhodopirellula heiligendammensis sp. nov., Rhodopirellula pilleata sp. nov., and Rhodopirellula solitaria sp. nov. isolated from natural or artificial marine surfaces in Northern Germany and California, USA, and emended description of the genus Rhodopirellula.</title>
        <authorList>
            <person name="Kallscheuer N."/>
            <person name="Wiegand S."/>
            <person name="Jogler M."/>
            <person name="Boedeker C."/>
            <person name="Peeters S.H."/>
            <person name="Rast P."/>
            <person name="Heuer A."/>
            <person name="Jetten M.S.M."/>
            <person name="Rohde M."/>
            <person name="Jogler C."/>
        </authorList>
    </citation>
    <scope>NUCLEOTIDE SEQUENCE [LARGE SCALE GENOMIC DNA]</scope>
    <source>
        <strain evidence="3 4">Poly21</strain>
    </source>
</reference>
<evidence type="ECO:0000313" key="3">
    <source>
        <dbReference type="EMBL" id="TWU15658.1"/>
    </source>
</evidence>
<protein>
    <submittedName>
        <fullName evidence="3">Isochorismatase</fullName>
        <ecNumber evidence="3">3.3.2.1</ecNumber>
    </submittedName>
</protein>
<feature type="domain" description="Isochorismatase-like" evidence="2">
    <location>
        <begin position="21"/>
        <end position="181"/>
    </location>
</feature>
<dbReference type="GO" id="GO:0008908">
    <property type="term" value="F:isochorismatase activity"/>
    <property type="evidence" value="ECO:0007669"/>
    <property type="project" value="UniProtKB-EC"/>
</dbReference>
<dbReference type="Pfam" id="PF00857">
    <property type="entry name" value="Isochorismatase"/>
    <property type="match status" value="1"/>
</dbReference>
<dbReference type="AlphaFoldDB" id="A0A5C6BUE1"/>
<dbReference type="CDD" id="cd00431">
    <property type="entry name" value="cysteine_hydrolases"/>
    <property type="match status" value="1"/>
</dbReference>
<dbReference type="PANTHER" id="PTHR43540">
    <property type="entry name" value="PEROXYUREIDOACRYLATE/UREIDOACRYLATE AMIDOHYDROLASE-RELATED"/>
    <property type="match status" value="1"/>
</dbReference>
<evidence type="ECO:0000259" key="2">
    <source>
        <dbReference type="Pfam" id="PF00857"/>
    </source>
</evidence>
<organism evidence="3 4">
    <name type="scientific">Allorhodopirellula heiligendammensis</name>
    <dbReference type="NCBI Taxonomy" id="2714739"/>
    <lineage>
        <taxon>Bacteria</taxon>
        <taxon>Pseudomonadati</taxon>
        <taxon>Planctomycetota</taxon>
        <taxon>Planctomycetia</taxon>
        <taxon>Pirellulales</taxon>
        <taxon>Pirellulaceae</taxon>
        <taxon>Allorhodopirellula</taxon>
    </lineage>
</organism>
<dbReference type="OrthoDB" id="4305745at2"/>
<dbReference type="Proteomes" id="UP000319908">
    <property type="component" value="Unassembled WGS sequence"/>
</dbReference>
<dbReference type="InterPro" id="IPR036380">
    <property type="entry name" value="Isochorismatase-like_sf"/>
</dbReference>
<proteinExistence type="predicted"/>
<dbReference type="InterPro" id="IPR000868">
    <property type="entry name" value="Isochorismatase-like_dom"/>
</dbReference>
<comment type="caution">
    <text evidence="3">The sequence shown here is derived from an EMBL/GenBank/DDBJ whole genome shotgun (WGS) entry which is preliminary data.</text>
</comment>
<dbReference type="RefSeq" id="WP_146407482.1">
    <property type="nucleotide sequence ID" value="NZ_SJPU01000002.1"/>
</dbReference>
<keyword evidence="1 3" id="KW-0378">Hydrolase</keyword>
<dbReference type="Gene3D" id="3.40.50.850">
    <property type="entry name" value="Isochorismatase-like"/>
    <property type="match status" value="1"/>
</dbReference>
<name>A0A5C6BUE1_9BACT</name>
<accession>A0A5C6BUE1</accession>
<keyword evidence="4" id="KW-1185">Reference proteome</keyword>
<gene>
    <name evidence="3" type="primary">dhbB</name>
    <name evidence="3" type="ORF">Poly21_28550</name>
</gene>